<accession>A0A4Q9L3D2</accession>
<dbReference type="Proteomes" id="UP000292282">
    <property type="component" value="Unassembled WGS sequence"/>
</dbReference>
<dbReference type="VEuPathDB" id="MicrosporidiaDB:CWI37_0589p0010"/>
<proteinExistence type="predicted"/>
<reference evidence="3 4" key="1">
    <citation type="submission" date="2017-12" db="EMBL/GenBank/DDBJ databases">
        <authorList>
            <person name="Pombert J.-F."/>
            <person name="Haag K.L."/>
            <person name="Ebert D."/>
        </authorList>
    </citation>
    <scope>NUCLEOTIDE SEQUENCE [LARGE SCALE GENOMIC DNA]</scope>
    <source>
        <strain evidence="1">FI-OER-3-3</strain>
        <strain evidence="2">IL-G-3</strain>
    </source>
</reference>
<organism evidence="1 4">
    <name type="scientific">Hamiltosporidium tvaerminnensis</name>
    <dbReference type="NCBI Taxonomy" id="1176355"/>
    <lineage>
        <taxon>Eukaryota</taxon>
        <taxon>Fungi</taxon>
        <taxon>Fungi incertae sedis</taxon>
        <taxon>Microsporidia</taxon>
        <taxon>Dubosqiidae</taxon>
        <taxon>Hamiltosporidium</taxon>
    </lineage>
</organism>
<evidence type="ECO:0000313" key="2">
    <source>
        <dbReference type="EMBL" id="TBU10875.1"/>
    </source>
</evidence>
<keyword evidence="3" id="KW-1185">Reference proteome</keyword>
<gene>
    <name evidence="1" type="ORF">CWI37_0589p0010</name>
    <name evidence="2" type="ORF">CWI38_1499p0040</name>
</gene>
<name>A0A4Q9L3D2_9MICR</name>
<dbReference type="Proteomes" id="UP000292362">
    <property type="component" value="Unassembled WGS sequence"/>
</dbReference>
<sequence>MNNKYESFYSFYIKSVVNTIKEKKFTDQLKYILENKIKIIIIDYCGLILKLYPYFVNIDMEYYYVYDVYKCKKELNELFSYGDIVFVFIDFTINKMCGNSDMCECGYCRKYSDNVLIFSNLNI</sequence>
<evidence type="ECO:0000313" key="3">
    <source>
        <dbReference type="Proteomes" id="UP000292282"/>
    </source>
</evidence>
<dbReference type="VEuPathDB" id="MicrosporidiaDB:CWI38_1499p0040"/>
<dbReference type="EMBL" id="PITK01001499">
    <property type="protein sequence ID" value="TBU10875.1"/>
    <property type="molecule type" value="Genomic_DNA"/>
</dbReference>
<protein>
    <submittedName>
        <fullName evidence="1">Uncharacterized protein</fullName>
    </submittedName>
</protein>
<dbReference type="EMBL" id="PITJ01000589">
    <property type="protein sequence ID" value="TBU01958.1"/>
    <property type="molecule type" value="Genomic_DNA"/>
</dbReference>
<dbReference type="AlphaFoldDB" id="A0A4Q9L3D2"/>
<evidence type="ECO:0000313" key="1">
    <source>
        <dbReference type="EMBL" id="TBU01958.1"/>
    </source>
</evidence>
<comment type="caution">
    <text evidence="1">The sequence shown here is derived from an EMBL/GenBank/DDBJ whole genome shotgun (WGS) entry which is preliminary data.</text>
</comment>
<evidence type="ECO:0000313" key="4">
    <source>
        <dbReference type="Proteomes" id="UP000292362"/>
    </source>
</evidence>